<name>A0ABV8X2J6_9LACT</name>
<evidence type="ECO:0000256" key="1">
    <source>
        <dbReference type="ARBA" id="ARBA00004141"/>
    </source>
</evidence>
<feature type="transmembrane region" description="Helical" evidence="6">
    <location>
        <begin position="241"/>
        <end position="263"/>
    </location>
</feature>
<organism evidence="7 8">
    <name type="scientific">Chungangia koreensis</name>
    <dbReference type="NCBI Taxonomy" id="752657"/>
    <lineage>
        <taxon>Bacteria</taxon>
        <taxon>Bacillati</taxon>
        <taxon>Bacillota</taxon>
        <taxon>Bacilli</taxon>
        <taxon>Lactobacillales</taxon>
        <taxon>Chungangia</taxon>
    </lineage>
</organism>
<evidence type="ECO:0000313" key="8">
    <source>
        <dbReference type="Proteomes" id="UP001595817"/>
    </source>
</evidence>
<comment type="subcellular location">
    <subcellularLocation>
        <location evidence="1">Membrane</location>
        <topology evidence="1">Multi-pass membrane protein</topology>
    </subcellularLocation>
</comment>
<dbReference type="EMBL" id="JBHSEC010000002">
    <property type="protein sequence ID" value="MFC4409334.1"/>
    <property type="molecule type" value="Genomic_DNA"/>
</dbReference>
<comment type="caution">
    <text evidence="7">The sequence shown here is derived from an EMBL/GenBank/DDBJ whole genome shotgun (WGS) entry which is preliminary data.</text>
</comment>
<proteinExistence type="inferred from homology"/>
<feature type="transmembrane region" description="Helical" evidence="6">
    <location>
        <begin position="12"/>
        <end position="42"/>
    </location>
</feature>
<keyword evidence="3 6" id="KW-0812">Transmembrane</keyword>
<dbReference type="Pfam" id="PF01594">
    <property type="entry name" value="AI-2E_transport"/>
    <property type="match status" value="1"/>
</dbReference>
<keyword evidence="8" id="KW-1185">Reference proteome</keyword>
<reference evidence="8" key="1">
    <citation type="journal article" date="2019" name="Int. J. Syst. Evol. Microbiol.">
        <title>The Global Catalogue of Microorganisms (GCM) 10K type strain sequencing project: providing services to taxonomists for standard genome sequencing and annotation.</title>
        <authorList>
            <consortium name="The Broad Institute Genomics Platform"/>
            <consortium name="The Broad Institute Genome Sequencing Center for Infectious Disease"/>
            <person name="Wu L."/>
            <person name="Ma J."/>
        </authorList>
    </citation>
    <scope>NUCLEOTIDE SEQUENCE [LARGE SCALE GENOMIC DNA]</scope>
    <source>
        <strain evidence="8">CCUG 59778</strain>
    </source>
</reference>
<feature type="transmembrane region" description="Helical" evidence="6">
    <location>
        <begin position="162"/>
        <end position="180"/>
    </location>
</feature>
<dbReference type="RefSeq" id="WP_378151962.1">
    <property type="nucleotide sequence ID" value="NZ_JBHSEC010000002.1"/>
</dbReference>
<evidence type="ECO:0000313" key="7">
    <source>
        <dbReference type="EMBL" id="MFC4409334.1"/>
    </source>
</evidence>
<protein>
    <submittedName>
        <fullName evidence="7">Sporulation integral membrane protein YtvI</fullName>
    </submittedName>
</protein>
<dbReference type="PANTHER" id="PTHR21716">
    <property type="entry name" value="TRANSMEMBRANE PROTEIN"/>
    <property type="match status" value="1"/>
</dbReference>
<feature type="transmembrane region" description="Helical" evidence="6">
    <location>
        <begin position="275"/>
        <end position="295"/>
    </location>
</feature>
<dbReference type="Proteomes" id="UP001595817">
    <property type="component" value="Unassembled WGS sequence"/>
</dbReference>
<keyword evidence="5 6" id="KW-0472">Membrane</keyword>
<evidence type="ECO:0000256" key="5">
    <source>
        <dbReference type="ARBA" id="ARBA00023136"/>
    </source>
</evidence>
<dbReference type="InterPro" id="IPR002549">
    <property type="entry name" value="AI-2E-like"/>
</dbReference>
<feature type="transmembrane region" description="Helical" evidence="6">
    <location>
        <begin position="315"/>
        <end position="338"/>
    </location>
</feature>
<gene>
    <name evidence="7" type="primary">ytvI</name>
    <name evidence="7" type="ORF">ACFOZY_02665</name>
</gene>
<comment type="similarity">
    <text evidence="2">Belongs to the autoinducer-2 exporter (AI-2E) (TC 2.A.86) family.</text>
</comment>
<evidence type="ECO:0000256" key="3">
    <source>
        <dbReference type="ARBA" id="ARBA00022692"/>
    </source>
</evidence>
<evidence type="ECO:0000256" key="4">
    <source>
        <dbReference type="ARBA" id="ARBA00022989"/>
    </source>
</evidence>
<accession>A0ABV8X2J6</accession>
<evidence type="ECO:0000256" key="6">
    <source>
        <dbReference type="SAM" id="Phobius"/>
    </source>
</evidence>
<dbReference type="PANTHER" id="PTHR21716:SF68">
    <property type="entry name" value="TRANSPORT PROTEIN YTVI-RELATED"/>
    <property type="match status" value="1"/>
</dbReference>
<keyword evidence="4 6" id="KW-1133">Transmembrane helix</keyword>
<feature type="transmembrane region" description="Helical" evidence="6">
    <location>
        <begin position="209"/>
        <end position="235"/>
    </location>
</feature>
<dbReference type="NCBIfam" id="TIGR02872">
    <property type="entry name" value="spore_ytvI"/>
    <property type="match status" value="1"/>
</dbReference>
<sequence length="352" mass="39832">MAKWVTKRNIIILSSIILFALFLLFILPISIPIVLALFVAFLMEPLVEVTMKRYKLTRKISVIVLFSLFLAIISMFFYFAITQMIGKIIQLTKTAPDYFNKLTGVWIDIQNTLFNFTEGLPIEIVESIQSELDRLLISIRDSLLAILDYETVTSLLTSIPNLFISFIFFLIALFLFMLELNELKKMFFRHLTTETAEKMRFMITRLNKVIFGFLKAQLLVSLIILSVTLVGLFFITPKYAIVMSFIIILIDVLPILGSTMVLAPWAAYQFISGDAAFGTKLAILAIILSLIRRVIEPKVMGSHIGLSPLATLISMFIGLKLFGLIGLFLGPFVVIVFTTAREAGIIKMNFRV</sequence>
<feature type="transmembrane region" description="Helical" evidence="6">
    <location>
        <begin position="62"/>
        <end position="81"/>
    </location>
</feature>
<dbReference type="InterPro" id="IPR014227">
    <property type="entry name" value="YtvI-like"/>
</dbReference>
<evidence type="ECO:0000256" key="2">
    <source>
        <dbReference type="ARBA" id="ARBA00009773"/>
    </source>
</evidence>